<dbReference type="InterPro" id="IPR023058">
    <property type="entry name" value="PPIase_PpiC_CS"/>
</dbReference>
<evidence type="ECO:0000256" key="8">
    <source>
        <dbReference type="ARBA" id="ARBA00023136"/>
    </source>
</evidence>
<dbReference type="NCBIfam" id="NF003356">
    <property type="entry name" value="PRK04405.1"/>
    <property type="match status" value="1"/>
</dbReference>
<dbReference type="SUPFAM" id="SSF54534">
    <property type="entry name" value="FKBP-like"/>
    <property type="match status" value="1"/>
</dbReference>
<dbReference type="AlphaFoldDB" id="W5IK31"/>
<dbReference type="PROSITE" id="PS01096">
    <property type="entry name" value="PPIC_PPIASE_1"/>
    <property type="match status" value="1"/>
</dbReference>
<evidence type="ECO:0000256" key="6">
    <source>
        <dbReference type="ARBA" id="ARBA00022729"/>
    </source>
</evidence>
<dbReference type="Proteomes" id="UP000005777">
    <property type="component" value="Unassembled WGS sequence"/>
</dbReference>
<dbReference type="InterPro" id="IPR023059">
    <property type="entry name" value="Foldase_PrsA"/>
</dbReference>
<comment type="subcellular location">
    <subcellularLocation>
        <location evidence="2">Cell membrane</location>
        <topology evidence="2">Lipid-anchor</topology>
    </subcellularLocation>
</comment>
<accession>W5IK31</accession>
<proteinExistence type="inferred from homology"/>
<dbReference type="PANTHER" id="PTHR47245:SF1">
    <property type="entry name" value="FOLDASE PROTEIN PRSA"/>
    <property type="match status" value="1"/>
</dbReference>
<keyword evidence="16" id="KW-1185">Reference proteome</keyword>
<evidence type="ECO:0000256" key="10">
    <source>
        <dbReference type="ARBA" id="ARBA00023235"/>
    </source>
</evidence>
<dbReference type="InterPro" id="IPR000297">
    <property type="entry name" value="PPIase_PpiC"/>
</dbReference>
<dbReference type="eggNOG" id="COG0760">
    <property type="taxonomic scope" value="Bacteria"/>
</dbReference>
<dbReference type="GO" id="GO:0005886">
    <property type="term" value="C:plasma membrane"/>
    <property type="evidence" value="ECO:0007669"/>
    <property type="project" value="UniProtKB-SubCell"/>
</dbReference>
<dbReference type="HOGENOM" id="CLU_034646_6_1_11"/>
<comment type="caution">
    <text evidence="15">The sequence shown here is derived from an EMBL/GenBank/DDBJ whole genome shotgun (WGS) entry which is preliminary data.</text>
</comment>
<keyword evidence="11" id="KW-0449">Lipoprotein</keyword>
<dbReference type="PANTHER" id="PTHR47245">
    <property type="entry name" value="PEPTIDYLPROLYL ISOMERASE"/>
    <property type="match status" value="1"/>
</dbReference>
<dbReference type="Gene3D" id="3.10.50.40">
    <property type="match status" value="1"/>
</dbReference>
<evidence type="ECO:0000256" key="13">
    <source>
        <dbReference type="SAM" id="SignalP"/>
    </source>
</evidence>
<dbReference type="SUPFAM" id="SSF109998">
    <property type="entry name" value="Triger factor/SurA peptide-binding domain-like"/>
    <property type="match status" value="1"/>
</dbReference>
<evidence type="ECO:0000256" key="2">
    <source>
        <dbReference type="ARBA" id="ARBA00004193"/>
    </source>
</evidence>
<dbReference type="InterPro" id="IPR046357">
    <property type="entry name" value="PPIase_dom_sf"/>
</dbReference>
<reference evidence="15 16" key="1">
    <citation type="submission" date="2012-01" db="EMBL/GenBank/DDBJ databases">
        <title>The Genome Sequence of Scardovia inopinata F0304.</title>
        <authorList>
            <consortium name="The Broad Institute Genome Sequencing Platform"/>
            <person name="Ward D."/>
            <person name="Earl A."/>
            <person name="Feldgarden M."/>
            <person name="Gevers D."/>
            <person name="Young S."/>
            <person name="Zeng Q."/>
            <person name="Koehrsen M."/>
            <person name="Alvarado L."/>
            <person name="Berlin A.M."/>
            <person name="Borenstein D."/>
            <person name="Chapman S.B."/>
            <person name="Chen Z."/>
            <person name="Engels R."/>
            <person name="Freedman E."/>
            <person name="Gellesch M."/>
            <person name="Goldberg J."/>
            <person name="Griggs A."/>
            <person name="Gujja S."/>
            <person name="Heilman E.R."/>
            <person name="Heiman D.I."/>
            <person name="Hepburn T.A."/>
            <person name="Howarth C."/>
            <person name="Jen D."/>
            <person name="Larson L."/>
            <person name="Mehta T."/>
            <person name="Park D."/>
            <person name="Pearson M."/>
            <person name="Richards J."/>
            <person name="Roberts A."/>
            <person name="Saif S."/>
            <person name="Shea T.D."/>
            <person name="Shenoy N."/>
            <person name="Sisk P."/>
            <person name="Stolte C."/>
            <person name="Sykes S.N."/>
            <person name="Walk T."/>
            <person name="White J."/>
            <person name="Yandava C."/>
            <person name="Izard J."/>
            <person name="Baranova O.V."/>
            <person name="Blanton J.M."/>
            <person name="Tanner A.C."/>
            <person name="Dewhirst F."/>
            <person name="Haas B."/>
            <person name="Nusbaum C."/>
            <person name="Birren B."/>
        </authorList>
    </citation>
    <scope>NUCLEOTIDE SEQUENCE [LARGE SCALE GENOMIC DNA]</scope>
    <source>
        <strain evidence="15 16">F0304</strain>
    </source>
</reference>
<dbReference type="HAMAP" id="MF_01145">
    <property type="entry name" value="Foldase_PrsA"/>
    <property type="match status" value="1"/>
</dbReference>
<dbReference type="EC" id="5.2.1.8" evidence="4"/>
<keyword evidence="5" id="KW-1003">Cell membrane</keyword>
<sequence>MKNKKVRFAALIGLIASSSLMLGACGGANTTVATYSGGDVSQESFYQELKESPSSKTILANLLIYRALDQAYGKSVTDKQVDKAYEKYKKQYGSGFSAYLSQNNYTKASFKRGIRTNLLSEVALKKLKKPSQAQLKDAWKTYHPQVTVQHILTQDEATARSVIAQLNAGKDFASLAKTYSLDTSSKDEGGKISFLSTDRSYDSTFKDAAYKLQKGKYTKEPVKVTDGYEVIKMVSNPGKGSFESRKKELTETVYASWLRNSTIMKQVISQVLKDQKVSIKDKDLASALDSYKSAEAVKQTK</sequence>
<dbReference type="RefSeq" id="WP_006293251.1">
    <property type="nucleotide sequence ID" value="NZ_GG770225.1"/>
</dbReference>
<organism evidence="15 16">
    <name type="scientific">Scardovia inopinata F0304</name>
    <dbReference type="NCBI Taxonomy" id="641146"/>
    <lineage>
        <taxon>Bacteria</taxon>
        <taxon>Bacillati</taxon>
        <taxon>Actinomycetota</taxon>
        <taxon>Actinomycetes</taxon>
        <taxon>Bifidobacteriales</taxon>
        <taxon>Bifidobacteriaceae</taxon>
        <taxon>Scardovia</taxon>
    </lineage>
</organism>
<protein>
    <recommendedName>
        <fullName evidence="4">peptidylprolyl isomerase</fullName>
        <ecNumber evidence="4">5.2.1.8</ecNumber>
    </recommendedName>
</protein>
<keyword evidence="6 13" id="KW-0732">Signal</keyword>
<feature type="signal peptide" evidence="13">
    <location>
        <begin position="1"/>
        <end position="23"/>
    </location>
</feature>
<dbReference type="EMBL" id="ADCX01000004">
    <property type="protein sequence ID" value="EFG27242.1"/>
    <property type="molecule type" value="Genomic_DNA"/>
</dbReference>
<evidence type="ECO:0000256" key="11">
    <source>
        <dbReference type="ARBA" id="ARBA00023288"/>
    </source>
</evidence>
<keyword evidence="8" id="KW-0472">Membrane</keyword>
<evidence type="ECO:0000256" key="3">
    <source>
        <dbReference type="ARBA" id="ARBA00006071"/>
    </source>
</evidence>
<evidence type="ECO:0000256" key="5">
    <source>
        <dbReference type="ARBA" id="ARBA00022475"/>
    </source>
</evidence>
<gene>
    <name evidence="15" type="ORF">HMPREF9020_00881</name>
</gene>
<comment type="catalytic activity">
    <reaction evidence="1">
        <text>[protein]-peptidylproline (omega=180) = [protein]-peptidylproline (omega=0)</text>
        <dbReference type="Rhea" id="RHEA:16237"/>
        <dbReference type="Rhea" id="RHEA-COMP:10747"/>
        <dbReference type="Rhea" id="RHEA-COMP:10748"/>
        <dbReference type="ChEBI" id="CHEBI:83833"/>
        <dbReference type="ChEBI" id="CHEBI:83834"/>
        <dbReference type="EC" id="5.2.1.8"/>
    </reaction>
</comment>
<dbReference type="GO" id="GO:0003755">
    <property type="term" value="F:peptidyl-prolyl cis-trans isomerase activity"/>
    <property type="evidence" value="ECO:0007669"/>
    <property type="project" value="UniProtKB-KW"/>
</dbReference>
<evidence type="ECO:0000313" key="15">
    <source>
        <dbReference type="EMBL" id="EFG27242.1"/>
    </source>
</evidence>
<evidence type="ECO:0000256" key="4">
    <source>
        <dbReference type="ARBA" id="ARBA00013194"/>
    </source>
</evidence>
<dbReference type="InterPro" id="IPR027304">
    <property type="entry name" value="Trigger_fact/SurA_dom_sf"/>
</dbReference>
<comment type="similarity">
    <text evidence="3">Belongs to the PrsA family.</text>
</comment>
<evidence type="ECO:0000256" key="9">
    <source>
        <dbReference type="ARBA" id="ARBA00023139"/>
    </source>
</evidence>
<dbReference type="Pfam" id="PF00639">
    <property type="entry name" value="Rotamase"/>
    <property type="match status" value="1"/>
</dbReference>
<evidence type="ECO:0000256" key="12">
    <source>
        <dbReference type="PROSITE-ProRule" id="PRU00278"/>
    </source>
</evidence>
<evidence type="ECO:0000256" key="1">
    <source>
        <dbReference type="ARBA" id="ARBA00000971"/>
    </source>
</evidence>
<evidence type="ECO:0000256" key="7">
    <source>
        <dbReference type="ARBA" id="ARBA00023110"/>
    </source>
</evidence>
<dbReference type="InterPro" id="IPR050245">
    <property type="entry name" value="PrsA_foldase"/>
</dbReference>
<dbReference type="PROSITE" id="PS51257">
    <property type="entry name" value="PROKAR_LIPOPROTEIN"/>
    <property type="match status" value="1"/>
</dbReference>
<dbReference type="PROSITE" id="PS50198">
    <property type="entry name" value="PPIC_PPIASE_2"/>
    <property type="match status" value="1"/>
</dbReference>
<keyword evidence="9" id="KW-0564">Palmitate</keyword>
<name>W5IK31_SCAIO</name>
<evidence type="ECO:0000259" key="14">
    <source>
        <dbReference type="PROSITE" id="PS50198"/>
    </source>
</evidence>
<feature type="domain" description="PpiC" evidence="14">
    <location>
        <begin position="143"/>
        <end position="235"/>
    </location>
</feature>
<keyword evidence="7 12" id="KW-0697">Rotamase</keyword>
<evidence type="ECO:0000313" key="16">
    <source>
        <dbReference type="Proteomes" id="UP000005777"/>
    </source>
</evidence>
<keyword evidence="10 12" id="KW-0413">Isomerase</keyword>
<feature type="chain" id="PRO_5038878760" description="peptidylprolyl isomerase" evidence="13">
    <location>
        <begin position="24"/>
        <end position="301"/>
    </location>
</feature>